<feature type="region of interest" description="Disordered" evidence="1">
    <location>
        <begin position="234"/>
        <end position="264"/>
    </location>
</feature>
<evidence type="ECO:0000313" key="3">
    <source>
        <dbReference type="Proteomes" id="UP001566132"/>
    </source>
</evidence>
<accession>A0ABD1E6R6</accession>
<gene>
    <name evidence="2" type="ORF">ABEB36_014540</name>
</gene>
<name>A0ABD1E6R6_HYPHA</name>
<keyword evidence="3" id="KW-1185">Reference proteome</keyword>
<proteinExistence type="predicted"/>
<protein>
    <submittedName>
        <fullName evidence="2">Uncharacterized protein</fullName>
    </submittedName>
</protein>
<dbReference type="EMBL" id="JBDJPC010000013">
    <property type="protein sequence ID" value="KAL1488741.1"/>
    <property type="molecule type" value="Genomic_DNA"/>
</dbReference>
<reference evidence="2 3" key="1">
    <citation type="submission" date="2024-05" db="EMBL/GenBank/DDBJ databases">
        <title>Genetic variation in Jamaican populations of the coffee berry borer (Hypothenemus hampei).</title>
        <authorList>
            <person name="Errbii M."/>
            <person name="Myrie A."/>
        </authorList>
    </citation>
    <scope>NUCLEOTIDE SEQUENCE [LARGE SCALE GENOMIC DNA]</scope>
    <source>
        <strain evidence="2">JA-Hopewell-2020-01-JO</strain>
        <tissue evidence="2">Whole body</tissue>
    </source>
</reference>
<comment type="caution">
    <text evidence="2">The sequence shown here is derived from an EMBL/GenBank/DDBJ whole genome shotgun (WGS) entry which is preliminary data.</text>
</comment>
<dbReference type="Proteomes" id="UP001566132">
    <property type="component" value="Unassembled WGS sequence"/>
</dbReference>
<organism evidence="2 3">
    <name type="scientific">Hypothenemus hampei</name>
    <name type="common">Coffee berry borer</name>
    <dbReference type="NCBI Taxonomy" id="57062"/>
    <lineage>
        <taxon>Eukaryota</taxon>
        <taxon>Metazoa</taxon>
        <taxon>Ecdysozoa</taxon>
        <taxon>Arthropoda</taxon>
        <taxon>Hexapoda</taxon>
        <taxon>Insecta</taxon>
        <taxon>Pterygota</taxon>
        <taxon>Neoptera</taxon>
        <taxon>Endopterygota</taxon>
        <taxon>Coleoptera</taxon>
        <taxon>Polyphaga</taxon>
        <taxon>Cucujiformia</taxon>
        <taxon>Curculionidae</taxon>
        <taxon>Scolytinae</taxon>
        <taxon>Hypothenemus</taxon>
    </lineage>
</organism>
<dbReference type="AlphaFoldDB" id="A0ABD1E6R6"/>
<evidence type="ECO:0000256" key="1">
    <source>
        <dbReference type="SAM" id="MobiDB-lite"/>
    </source>
</evidence>
<evidence type="ECO:0000313" key="2">
    <source>
        <dbReference type="EMBL" id="KAL1488741.1"/>
    </source>
</evidence>
<sequence>MSSSSSLSSDDDLLMLVMCNEHKLKRKRSKRKYWVHHLYRSRLQEGEFHTLFKKLEEDEYQADKEHAIEQLYPQCEICTEFEDFIPEHKQMKHRLTCLKYFNEIFLSIARLKSDIVHIHNVIRNVFFIYNTRFENPQQRISALRDYSYIIRRHLHLFNLYYNMERQMIFKTLLRAEPLFQPVVHVAEQVQQVQEEDEEEGEVQIQEEVNQLNITNPTNDWTCNDENEILMRPTAGRSTAPPLREPQAGPSNTQNQRGGRKRRRQLDLLVEAKERWYGKKAKEENY</sequence>